<protein>
    <submittedName>
        <fullName evidence="1">Cytidylate kinase-like family protein</fullName>
    </submittedName>
</protein>
<dbReference type="Proteomes" id="UP001600943">
    <property type="component" value="Unassembled WGS sequence"/>
</dbReference>
<evidence type="ECO:0000313" key="2">
    <source>
        <dbReference type="Proteomes" id="UP001600943"/>
    </source>
</evidence>
<accession>A0ABQ0BJT0</accession>
<dbReference type="EMBL" id="BAABYW010000002">
    <property type="protein sequence ID" value="GAA6411714.1"/>
    <property type="molecule type" value="Genomic_DNA"/>
</dbReference>
<reference evidence="1 2" key="1">
    <citation type="submission" date="2024-04" db="EMBL/GenBank/DDBJ databases">
        <title>Defined microbial consortia suppress multidrug-resistant proinflammatory Enterobacteriaceae via ecological control.</title>
        <authorList>
            <person name="Furuichi M."/>
            <person name="Kawaguchi T."/>
            <person name="Pust M."/>
            <person name="Yasuma K."/>
            <person name="Plichta D."/>
            <person name="Hasegawa N."/>
            <person name="Ohya T."/>
            <person name="Bhattarai S."/>
            <person name="Sasajima S."/>
            <person name="Aoto Y."/>
            <person name="Tuganbaev T."/>
            <person name="Yaginuma M."/>
            <person name="Ueda M."/>
            <person name="Okahashi N."/>
            <person name="Amafuji K."/>
            <person name="Kiridooshi Y."/>
            <person name="Sugita K."/>
            <person name="Strazar M."/>
            <person name="Skelly A."/>
            <person name="Suda W."/>
            <person name="Hattori M."/>
            <person name="Nakamoto N."/>
            <person name="Caballero S."/>
            <person name="Norman J."/>
            <person name="Olle B."/>
            <person name="Tanoue T."/>
            <person name="Arita M."/>
            <person name="Bucci V."/>
            <person name="Atarashi K."/>
            <person name="Xavier R."/>
            <person name="Honda K."/>
        </authorList>
    </citation>
    <scope>NUCLEOTIDE SEQUENCE [LARGE SCALE GENOMIC DNA]</scope>
    <source>
        <strain evidence="2">k04-0078-D8-1</strain>
    </source>
</reference>
<dbReference type="Pfam" id="PF13189">
    <property type="entry name" value="Cytidylate_kin2"/>
    <property type="match status" value="1"/>
</dbReference>
<evidence type="ECO:0000313" key="1">
    <source>
        <dbReference type="EMBL" id="GAA6411714.1"/>
    </source>
</evidence>
<dbReference type="RefSeq" id="WP_390410352.1">
    <property type="nucleotide sequence ID" value="NZ_BAABYW010000002.1"/>
</dbReference>
<sequence length="199" mass="22797">MQEKTIITISRQYGSGGKEIAELLAEKLGVRCYDRQILYLAAEKMGDTDVDIESILESAYQTPDSSIGSMSTYGLEAVPYYNKMYREQAKVILQIADKGSAVFLGRCADAVLKEDPDCYSFFVYADEAFRRERAKTHYGSQSLKELEKENKTRERYYNYYTGQKWGDMQNYDLMINTSKLSPEAAVDLILGYIEKRDPK</sequence>
<comment type="caution">
    <text evidence="1">The sequence shown here is derived from an EMBL/GenBank/DDBJ whole genome shotgun (WGS) entry which is preliminary data.</text>
</comment>
<dbReference type="SUPFAM" id="SSF52540">
    <property type="entry name" value="P-loop containing nucleoside triphosphate hydrolases"/>
    <property type="match status" value="1"/>
</dbReference>
<dbReference type="InterPro" id="IPR027417">
    <property type="entry name" value="P-loop_NTPase"/>
</dbReference>
<keyword evidence="2" id="KW-1185">Reference proteome</keyword>
<organism evidence="1 2">
    <name type="scientific">Blautia hominis</name>
    <dbReference type="NCBI Taxonomy" id="2025493"/>
    <lineage>
        <taxon>Bacteria</taxon>
        <taxon>Bacillati</taxon>
        <taxon>Bacillota</taxon>
        <taxon>Clostridia</taxon>
        <taxon>Lachnospirales</taxon>
        <taxon>Lachnospiraceae</taxon>
        <taxon>Blautia</taxon>
    </lineage>
</organism>
<proteinExistence type="predicted"/>
<dbReference type="Gene3D" id="3.40.50.300">
    <property type="entry name" value="P-loop containing nucleotide triphosphate hydrolases"/>
    <property type="match status" value="1"/>
</dbReference>
<name>A0ABQ0BJT0_9FIRM</name>
<gene>
    <name evidence="1" type="ORF">K040078D81_58310</name>
</gene>